<evidence type="ECO:0000313" key="2">
    <source>
        <dbReference type="Proteomes" id="UP000249239"/>
    </source>
</evidence>
<proteinExistence type="predicted"/>
<protein>
    <submittedName>
        <fullName evidence="1">Uncharacterized protein</fullName>
    </submittedName>
</protein>
<organism evidence="1 2">
    <name type="scientific">Breznakibacter xylanolyticus</name>
    <dbReference type="NCBI Taxonomy" id="990"/>
    <lineage>
        <taxon>Bacteria</taxon>
        <taxon>Pseudomonadati</taxon>
        <taxon>Bacteroidota</taxon>
        <taxon>Bacteroidia</taxon>
        <taxon>Marinilabiliales</taxon>
        <taxon>Marinilabiliaceae</taxon>
        <taxon>Breznakibacter</taxon>
    </lineage>
</organism>
<dbReference type="AlphaFoldDB" id="A0A2W7Q669"/>
<accession>A0A2W7Q669</accession>
<dbReference type="Proteomes" id="UP000249239">
    <property type="component" value="Unassembled WGS sequence"/>
</dbReference>
<evidence type="ECO:0000313" key="1">
    <source>
        <dbReference type="EMBL" id="PZX17229.1"/>
    </source>
</evidence>
<gene>
    <name evidence="1" type="ORF">LX69_01544</name>
</gene>
<keyword evidence="2" id="KW-1185">Reference proteome</keyword>
<comment type="caution">
    <text evidence="1">The sequence shown here is derived from an EMBL/GenBank/DDBJ whole genome shotgun (WGS) entry which is preliminary data.</text>
</comment>
<name>A0A2W7Q669_9BACT</name>
<sequence length="45" mass="5634">MNYKSNEFTEQVDAINQNLQTQSLRYNFEHRDRLRLHRYRHIAAR</sequence>
<reference evidence="1 2" key="1">
    <citation type="submission" date="2018-06" db="EMBL/GenBank/DDBJ databases">
        <title>Genomic Encyclopedia of Archaeal and Bacterial Type Strains, Phase II (KMG-II): from individual species to whole genera.</title>
        <authorList>
            <person name="Goeker M."/>
        </authorList>
    </citation>
    <scope>NUCLEOTIDE SEQUENCE [LARGE SCALE GENOMIC DNA]</scope>
    <source>
        <strain evidence="1 2">DSM 6779</strain>
    </source>
</reference>
<dbReference type="EMBL" id="QKZK01000010">
    <property type="protein sequence ID" value="PZX17229.1"/>
    <property type="molecule type" value="Genomic_DNA"/>
</dbReference>